<reference evidence="3 4" key="1">
    <citation type="journal article" date="2000" name="Arch. Microbiol.">
        <title>Rhodobaca bogoriensis gen. nov. and sp. nov., an alkaliphilic purple nonsulfur bacterium from African Rift Valley soda lakes.</title>
        <authorList>
            <person name="Milford A.D."/>
            <person name="Achenbach L.A."/>
            <person name="Jung D.O."/>
            <person name="Madigan M.T."/>
        </authorList>
    </citation>
    <scope>NUCLEOTIDE SEQUENCE [LARGE SCALE GENOMIC DNA]</scope>
    <source>
        <strain evidence="3 4">2376</strain>
    </source>
</reference>
<keyword evidence="2" id="KW-0472">Membrane</keyword>
<evidence type="ECO:0000313" key="4">
    <source>
        <dbReference type="Proteomes" id="UP000529417"/>
    </source>
</evidence>
<keyword evidence="2" id="KW-1133">Transmembrane helix</keyword>
<feature type="region of interest" description="Disordered" evidence="1">
    <location>
        <begin position="263"/>
        <end position="294"/>
    </location>
</feature>
<dbReference type="AlphaFoldDB" id="A0A7Z0HVZ2"/>
<feature type="transmembrane region" description="Helical" evidence="2">
    <location>
        <begin position="41"/>
        <end position="63"/>
    </location>
</feature>
<organism evidence="3 4">
    <name type="scientific">Rhabdonatronobacter sediminivivens</name>
    <dbReference type="NCBI Taxonomy" id="2743469"/>
    <lineage>
        <taxon>Bacteria</taxon>
        <taxon>Pseudomonadati</taxon>
        <taxon>Pseudomonadota</taxon>
        <taxon>Alphaproteobacteria</taxon>
        <taxon>Rhodobacterales</taxon>
        <taxon>Paracoccaceae</taxon>
        <taxon>Rhabdonatronobacter</taxon>
    </lineage>
</organism>
<feature type="transmembrane region" description="Helical" evidence="2">
    <location>
        <begin position="69"/>
        <end position="93"/>
    </location>
</feature>
<keyword evidence="2" id="KW-0812">Transmembrane</keyword>
<dbReference type="Gene3D" id="1.10.150.20">
    <property type="entry name" value="5' to 3' exonuclease, C-terminal subdomain"/>
    <property type="match status" value="1"/>
</dbReference>
<dbReference type="InterPro" id="IPR018692">
    <property type="entry name" value="DUF2189"/>
</dbReference>
<evidence type="ECO:0000256" key="2">
    <source>
        <dbReference type="SAM" id="Phobius"/>
    </source>
</evidence>
<gene>
    <name evidence="3" type="ORF">HUK65_00275</name>
</gene>
<accession>A0A7Z0HVZ2</accession>
<feature type="transmembrane region" description="Helical" evidence="2">
    <location>
        <begin position="221"/>
        <end position="247"/>
    </location>
</feature>
<comment type="caution">
    <text evidence="3">The sequence shown here is derived from an EMBL/GenBank/DDBJ whole genome shotgun (WGS) entry which is preliminary data.</text>
</comment>
<feature type="compositionally biased region" description="Basic and acidic residues" evidence="1">
    <location>
        <begin position="272"/>
        <end position="282"/>
    </location>
</feature>
<dbReference type="RefSeq" id="WP_179904117.1">
    <property type="nucleotide sequence ID" value="NZ_JACBXS010000001.1"/>
</dbReference>
<proteinExistence type="predicted"/>
<feature type="transmembrane region" description="Helical" evidence="2">
    <location>
        <begin position="120"/>
        <end position="146"/>
    </location>
</feature>
<sequence length="389" mass="41913">MSMTDTSRQTAVPLQVQVARDLTEDDLRTALQKGWEDFKAVPAFGLFFAAFYTLGGIGLYFGLIGQGQAAWFLPIAAGFPLLAPFAAVGLYEVSRRREAGEKMDWPGILGALRGRGNEQLLLMAVTVLIVFGFWIILARGIFAIFFSLSGIGYETLGMLFSGAGFMMVIVGSVVGASVALALFTITVASLPMLLDRDVDFVTAMITSAEVVRSNHITMLKWAAVIGVAVFAAMIPLFLGLLVVLPVLGHATWHLYRRAVPTEAPAGAGHPTADTRDTLHPGDDIPTSPPADLAPPAAVVEPRIDMEQARPVGMAAPRDGGADDLKKITGIGPKLESVLNDMGYWHFDQIADWTEAEIAWMDEHTEGFKGRATRDNWVAQARALIGRDEG</sequence>
<evidence type="ECO:0000313" key="3">
    <source>
        <dbReference type="EMBL" id="NYS23409.1"/>
    </source>
</evidence>
<evidence type="ECO:0000256" key="1">
    <source>
        <dbReference type="SAM" id="MobiDB-lite"/>
    </source>
</evidence>
<protein>
    <submittedName>
        <fullName evidence="3">DUF2189 domain-containing protein</fullName>
    </submittedName>
</protein>
<dbReference type="EMBL" id="JACBXS010000001">
    <property type="protein sequence ID" value="NYS23409.1"/>
    <property type="molecule type" value="Genomic_DNA"/>
</dbReference>
<dbReference type="Proteomes" id="UP000529417">
    <property type="component" value="Unassembled WGS sequence"/>
</dbReference>
<name>A0A7Z0HVZ2_9RHOB</name>
<dbReference type="Pfam" id="PF09955">
    <property type="entry name" value="DUF2189"/>
    <property type="match status" value="1"/>
</dbReference>
<feature type="transmembrane region" description="Helical" evidence="2">
    <location>
        <begin position="158"/>
        <end position="183"/>
    </location>
</feature>
<keyword evidence="4" id="KW-1185">Reference proteome</keyword>